<proteinExistence type="predicted"/>
<sequence length="130" mass="14306">MIVPESVSGRPVTGRGVHLHPTGHHRAWLENADHWVSLIQSMNMSWALTLSDSDGAVIGHDSVGGRSAVQVLLDGGIIPVIRFLPSDLPRHFTHMAHVETFVEQCEPYGVPAIVQWPNEPGDPREWNHGV</sequence>
<protein>
    <submittedName>
        <fullName evidence="1">Uncharacterized protein</fullName>
    </submittedName>
</protein>
<reference evidence="1" key="1">
    <citation type="journal article" date="2014" name="Front. Microbiol.">
        <title>High frequency of phylogenetically diverse reductive dehalogenase-homologous genes in deep subseafloor sedimentary metagenomes.</title>
        <authorList>
            <person name="Kawai M."/>
            <person name="Futagami T."/>
            <person name="Toyoda A."/>
            <person name="Takaki Y."/>
            <person name="Nishi S."/>
            <person name="Hori S."/>
            <person name="Arai W."/>
            <person name="Tsubouchi T."/>
            <person name="Morono Y."/>
            <person name="Uchiyama I."/>
            <person name="Ito T."/>
            <person name="Fujiyama A."/>
            <person name="Inagaki F."/>
            <person name="Takami H."/>
        </authorList>
    </citation>
    <scope>NUCLEOTIDE SEQUENCE</scope>
    <source>
        <strain evidence="1">Expedition CK06-06</strain>
    </source>
</reference>
<organism evidence="1">
    <name type="scientific">marine sediment metagenome</name>
    <dbReference type="NCBI Taxonomy" id="412755"/>
    <lineage>
        <taxon>unclassified sequences</taxon>
        <taxon>metagenomes</taxon>
        <taxon>ecological metagenomes</taxon>
    </lineage>
</organism>
<name>X0UYF4_9ZZZZ</name>
<dbReference type="AlphaFoldDB" id="X0UYF4"/>
<feature type="non-terminal residue" evidence="1">
    <location>
        <position position="130"/>
    </location>
</feature>
<gene>
    <name evidence="1" type="ORF">S01H1_44178</name>
</gene>
<comment type="caution">
    <text evidence="1">The sequence shown here is derived from an EMBL/GenBank/DDBJ whole genome shotgun (WGS) entry which is preliminary data.</text>
</comment>
<dbReference type="EMBL" id="BARS01028169">
    <property type="protein sequence ID" value="GAG05333.1"/>
    <property type="molecule type" value="Genomic_DNA"/>
</dbReference>
<evidence type="ECO:0000313" key="1">
    <source>
        <dbReference type="EMBL" id="GAG05333.1"/>
    </source>
</evidence>
<accession>X0UYF4</accession>